<proteinExistence type="predicted"/>
<name>A0ACB5REG2_9CLOT</name>
<dbReference type="Proteomes" id="UP001058074">
    <property type="component" value="Unassembled WGS sequence"/>
</dbReference>
<protein>
    <submittedName>
        <fullName evidence="1">Methyl-accepting chemotaxis protein</fullName>
    </submittedName>
</protein>
<comment type="caution">
    <text evidence="1">The sequence shown here is derived from an EMBL/GenBank/DDBJ whole genome shotgun (WGS) entry which is preliminary data.</text>
</comment>
<sequence>MKIRKLYSVGNKIMLQIIALVVSICCISSLLSYYKTKTNILNTMNDTLIERTKDSASSIEREFYHRQEQLNYIASLSEIQSMNWSLQQPLLLNEIKKWNYDGMFIMDTNGKGYYAATSEIKDQSKDSFFKTMKEKGSFITEPFIRKEQKESITTIVTPIKNNKNAIVGYLCGTIKLDDINKIVQSVKMGNDGYAFLLNSSGNFVAHQKMDVVINGTNFTNYFNKNSDKTISKNLQDILSKINSTTTSVEKLNLKDSSIFISHTQVKNTPWSVCLVVSQKDILSGISEIAVQQLILTILFIIVGIVISIFMRKYLSSEINNVKQYSSELSAYNLSYRGKVKTNNEFGQVIEALNSGVETLNSTIKEVKLNSNEICSSSEQIDLMLSEISSELETSAATTEEISASMEECNASLHEVNSTSQLISNNTKIMVNKANESVKLAKKIEEDATLIHSETTISKENIEKTYKNCSMKLKEALDKISIVENISSMTNSILDISEQTNLLSLNASIEAARAGEHGKGFAVVADEVRKLAEESSVTVINIQQNVDKALNAVKDLSSTSEELLSVVEKDILNDYKKLSDVALSYKSAGINVKHMASDFSDISGEISDSIDTIATNIEELTEAISVVSESSITIAENMNNINSKKESILNNSAENRSKSSKLSDLVNKFNL</sequence>
<gene>
    <name evidence="1" type="ORF">rsdtw13_24300</name>
</gene>
<reference evidence="1" key="1">
    <citation type="journal article" date="2025" name="Int. J. Syst. Evol. Microbiol.">
        <title>Inconstantimicrobium mannanitabidum sp. nov., a novel member of the family Clostridiaceae isolated from anoxic soil under the treatment of reductive soil disinfestation.</title>
        <authorList>
            <person name="Ueki A."/>
            <person name="Tonouchi A."/>
            <person name="Honma S."/>
            <person name="Kaku N."/>
            <person name="Ueki K."/>
        </authorList>
    </citation>
    <scope>NUCLEOTIDE SEQUENCE</scope>
    <source>
        <strain evidence="1">TW13</strain>
    </source>
</reference>
<evidence type="ECO:0000313" key="1">
    <source>
        <dbReference type="EMBL" id="GKX67172.1"/>
    </source>
</evidence>
<evidence type="ECO:0000313" key="2">
    <source>
        <dbReference type="Proteomes" id="UP001058074"/>
    </source>
</evidence>
<keyword evidence="2" id="KW-1185">Reference proteome</keyword>
<accession>A0ACB5REG2</accession>
<organism evidence="1 2">
    <name type="scientific">Inconstantimicrobium mannanitabidum</name>
    <dbReference type="NCBI Taxonomy" id="1604901"/>
    <lineage>
        <taxon>Bacteria</taxon>
        <taxon>Bacillati</taxon>
        <taxon>Bacillota</taxon>
        <taxon>Clostridia</taxon>
        <taxon>Eubacteriales</taxon>
        <taxon>Clostridiaceae</taxon>
        <taxon>Inconstantimicrobium</taxon>
    </lineage>
</organism>
<dbReference type="EMBL" id="BROD01000001">
    <property type="protein sequence ID" value="GKX67172.1"/>
    <property type="molecule type" value="Genomic_DNA"/>
</dbReference>